<evidence type="ECO:0000259" key="3">
    <source>
        <dbReference type="Pfam" id="PF00144"/>
    </source>
</evidence>
<evidence type="ECO:0000313" key="4">
    <source>
        <dbReference type="EMBL" id="KAK5705538.1"/>
    </source>
</evidence>
<sequence>MVIPTRSVILIGTLLLSAIVGAQGGQRPLQPAIDNAGPLDADFDAFVENVLKQLHVPGFSIAVIDGRKVHSKGYGYATLPDNEATANTQYFTGSTTKAFTAAAAGLLVEDDEAHPDVQWNSPINAFIREDFVLEDEYLTSHTTIEDALSHRTGLPRHDLMYGQTGDTVSSVVHRMRWLPMTAQPRTTWQYCNLMFAVITDVLESVTGKALEVLLRDKFWKPLGMLSTSFTIPSDTSRLATGYYWDADESEGHQFTHTGRYVSEPYLDIFPISGAGATISTVNDYALWAGAWLHAATDSSKSANKSSPITRSLFNALATPRTIIQGFTNPGDPTDPFAFVTPITYALGWMTLKVLGEPLVTHDGGLTGFGTCLYLLPGLDYGVVTMGNTAGSSNVAGSIVASRLLIQRLGLSDANATEVTDTLLSASQASLRPSAEKSRIQRRARPRDLLHASNLPLPGSLADFAGIYTHPAYGTLNLTLATVTATASASGNTEVLTALLYPRAWPHKIQLSHVTDTVFAVSLFTPHGRGDIVSGANIVWELTESDYTAIFKFGLDGEVVETMGIELEDTMVEVARNKGPKAWKEGMLWYEKA</sequence>
<dbReference type="InterPro" id="IPR012338">
    <property type="entry name" value="Beta-lactam/transpept-like"/>
</dbReference>
<evidence type="ECO:0000256" key="2">
    <source>
        <dbReference type="SAM" id="SignalP"/>
    </source>
</evidence>
<dbReference type="Gene3D" id="3.40.710.10">
    <property type="entry name" value="DD-peptidase/beta-lactamase superfamily"/>
    <property type="match status" value="1"/>
</dbReference>
<organism evidence="4 5">
    <name type="scientific">Elasticomyces elasticus</name>
    <dbReference type="NCBI Taxonomy" id="574655"/>
    <lineage>
        <taxon>Eukaryota</taxon>
        <taxon>Fungi</taxon>
        <taxon>Dikarya</taxon>
        <taxon>Ascomycota</taxon>
        <taxon>Pezizomycotina</taxon>
        <taxon>Dothideomycetes</taxon>
        <taxon>Dothideomycetidae</taxon>
        <taxon>Mycosphaerellales</taxon>
        <taxon>Teratosphaeriaceae</taxon>
        <taxon>Elasticomyces</taxon>
    </lineage>
</organism>
<accession>A0AAN7WGM5</accession>
<dbReference type="EMBL" id="JAVRQU010000003">
    <property type="protein sequence ID" value="KAK5705538.1"/>
    <property type="molecule type" value="Genomic_DNA"/>
</dbReference>
<gene>
    <name evidence="4" type="ORF">LTR97_002657</name>
</gene>
<protein>
    <recommendedName>
        <fullName evidence="3">Beta-lactamase-related domain-containing protein</fullName>
    </recommendedName>
</protein>
<comment type="similarity">
    <text evidence="1">Belongs to the peptidase S12 family.</text>
</comment>
<feature type="domain" description="Beta-lactamase-related" evidence="3">
    <location>
        <begin position="43"/>
        <end position="391"/>
    </location>
</feature>
<dbReference type="AlphaFoldDB" id="A0AAN7WGM5"/>
<name>A0AAN7WGM5_9PEZI</name>
<dbReference type="Proteomes" id="UP001310594">
    <property type="component" value="Unassembled WGS sequence"/>
</dbReference>
<comment type="caution">
    <text evidence="4">The sequence shown here is derived from an EMBL/GenBank/DDBJ whole genome shotgun (WGS) entry which is preliminary data.</text>
</comment>
<proteinExistence type="inferred from homology"/>
<feature type="signal peptide" evidence="2">
    <location>
        <begin position="1"/>
        <end position="24"/>
    </location>
</feature>
<dbReference type="InterPro" id="IPR050491">
    <property type="entry name" value="AmpC-like"/>
</dbReference>
<dbReference type="PANTHER" id="PTHR46825">
    <property type="entry name" value="D-ALANYL-D-ALANINE-CARBOXYPEPTIDASE/ENDOPEPTIDASE AMPH"/>
    <property type="match status" value="1"/>
</dbReference>
<dbReference type="PANTHER" id="PTHR46825:SF9">
    <property type="entry name" value="BETA-LACTAMASE-RELATED DOMAIN-CONTAINING PROTEIN"/>
    <property type="match status" value="1"/>
</dbReference>
<dbReference type="Pfam" id="PF00144">
    <property type="entry name" value="Beta-lactamase"/>
    <property type="match status" value="1"/>
</dbReference>
<dbReference type="InterPro" id="IPR001466">
    <property type="entry name" value="Beta-lactam-related"/>
</dbReference>
<evidence type="ECO:0000256" key="1">
    <source>
        <dbReference type="ARBA" id="ARBA00038215"/>
    </source>
</evidence>
<reference evidence="4" key="1">
    <citation type="submission" date="2023-08" db="EMBL/GenBank/DDBJ databases">
        <title>Black Yeasts Isolated from many extreme environments.</title>
        <authorList>
            <person name="Coleine C."/>
            <person name="Stajich J.E."/>
            <person name="Selbmann L."/>
        </authorList>
    </citation>
    <scope>NUCLEOTIDE SEQUENCE</scope>
    <source>
        <strain evidence="4">CCFEE 5810</strain>
    </source>
</reference>
<dbReference type="SUPFAM" id="SSF56601">
    <property type="entry name" value="beta-lactamase/transpeptidase-like"/>
    <property type="match status" value="1"/>
</dbReference>
<feature type="chain" id="PRO_5043005651" description="Beta-lactamase-related domain-containing protein" evidence="2">
    <location>
        <begin position="25"/>
        <end position="592"/>
    </location>
</feature>
<keyword evidence="2" id="KW-0732">Signal</keyword>
<evidence type="ECO:0000313" key="5">
    <source>
        <dbReference type="Proteomes" id="UP001310594"/>
    </source>
</evidence>